<evidence type="ECO:0000256" key="2">
    <source>
        <dbReference type="ARBA" id="ARBA00023002"/>
    </source>
</evidence>
<dbReference type="Proteomes" id="UP000192907">
    <property type="component" value="Unassembled WGS sequence"/>
</dbReference>
<dbReference type="Gene3D" id="1.20.245.10">
    <property type="entry name" value="Lipoxygenase-1, Domain 5"/>
    <property type="match status" value="1"/>
</dbReference>
<reference evidence="5" key="1">
    <citation type="submission" date="2017-04" db="EMBL/GenBank/DDBJ databases">
        <authorList>
            <person name="Varghese N."/>
            <person name="Submissions S."/>
        </authorList>
    </citation>
    <scope>NUCLEOTIDE SEQUENCE [LARGE SCALE GENOMIC DNA]</scope>
    <source>
        <strain evidence="5">RKEM611</strain>
    </source>
</reference>
<keyword evidence="1" id="KW-0479">Metal-binding</keyword>
<dbReference type="PANTHER" id="PTHR11771">
    <property type="entry name" value="LIPOXYGENASE"/>
    <property type="match status" value="1"/>
</dbReference>
<dbReference type="Pfam" id="PF00305">
    <property type="entry name" value="Lipoxygenase"/>
    <property type="match status" value="1"/>
</dbReference>
<evidence type="ECO:0000313" key="4">
    <source>
        <dbReference type="EMBL" id="SMF71137.1"/>
    </source>
</evidence>
<keyword evidence="5" id="KW-1185">Reference proteome</keyword>
<dbReference type="RefSeq" id="WP_132324275.1">
    <property type="nucleotide sequence ID" value="NZ_FWZT01000026.1"/>
</dbReference>
<keyword evidence="2" id="KW-0560">Oxidoreductase</keyword>
<feature type="domain" description="Lipoxygenase" evidence="3">
    <location>
        <begin position="4"/>
        <end position="588"/>
    </location>
</feature>
<dbReference type="OrthoDB" id="5912511at2"/>
<dbReference type="SUPFAM" id="SSF48484">
    <property type="entry name" value="Lipoxigenase"/>
    <property type="match status" value="1"/>
</dbReference>
<dbReference type="InterPro" id="IPR036226">
    <property type="entry name" value="LipOase_C_sf"/>
</dbReference>
<evidence type="ECO:0000256" key="1">
    <source>
        <dbReference type="ARBA" id="ARBA00022723"/>
    </source>
</evidence>
<evidence type="ECO:0000313" key="5">
    <source>
        <dbReference type="Proteomes" id="UP000192907"/>
    </source>
</evidence>
<organism evidence="4 5">
    <name type="scientific">Pseudobacteriovorax antillogorgiicola</name>
    <dbReference type="NCBI Taxonomy" id="1513793"/>
    <lineage>
        <taxon>Bacteria</taxon>
        <taxon>Pseudomonadati</taxon>
        <taxon>Bdellovibrionota</taxon>
        <taxon>Oligoflexia</taxon>
        <taxon>Oligoflexales</taxon>
        <taxon>Pseudobacteriovoracaceae</taxon>
        <taxon>Pseudobacteriovorax</taxon>
    </lineage>
</organism>
<sequence>MTKTGLPCLPQHDANPEARDQELEFLRDNIDYDYSVLTEVPIASQILPQVAAGPLWGQKIVQTSYMIRRNWELNVQNNDFVFERPLPVLTPQQIGEILARGDLFTFIGYTNPDLGVALKDKRPTSYEDYKKLFQQIPFPEGADKLDDDKEFADHFVAGLNPVLIERLKRLPGHYGLTSAMVRSHPKFKFDSLKRLLKQGRLFAVDYKDLAILQPGVHPDQDKFTYSPIVFLARPRWSGNLEVIAIQCDQNPNEAVIATPKSQKWTWLSAKTIAKIADINHHELVSHLGLTHLLIDPIIVATMRQLSSSHPLYKLLIPHFEGTLPINSLAVKTLLAKGGSIEQLLAGERDSAFALIGSKRTSFKFRENFLPRSLWRRGVGFGSGLRHYPYRDDGLLVWAAIQKWVRDYVNLYYEDNSDVRDDYELARWTAEIVDDAQGRIKDFAPHNEISSKRVLVETLTMILFTCSAQHAAVNFPQAKASAPSFQPLAGYAPAPKDESTTEDEAVAILPPLDRALKQVHILTLLGRTYYTQLGHYAEGTFEDTRVADKLASFQQKLAKIEEIIMKRNGYRRTKYEHLMPSRIPQSINI</sequence>
<dbReference type="InterPro" id="IPR020834">
    <property type="entry name" value="LipOase_CS"/>
</dbReference>
<proteinExistence type="predicted"/>
<protein>
    <submittedName>
        <fullName evidence="4">Arachidonate 15-lipoxygenase</fullName>
    </submittedName>
</protein>
<dbReference type="EMBL" id="FWZT01000026">
    <property type="protein sequence ID" value="SMF71137.1"/>
    <property type="molecule type" value="Genomic_DNA"/>
</dbReference>
<dbReference type="AlphaFoldDB" id="A0A1Y6CQJ6"/>
<dbReference type="PROSITE" id="PS51393">
    <property type="entry name" value="LIPOXYGENASE_3"/>
    <property type="match status" value="1"/>
</dbReference>
<dbReference type="Gene3D" id="3.10.450.60">
    <property type="match status" value="1"/>
</dbReference>
<dbReference type="GO" id="GO:0046872">
    <property type="term" value="F:metal ion binding"/>
    <property type="evidence" value="ECO:0007669"/>
    <property type="project" value="UniProtKB-KW"/>
</dbReference>
<dbReference type="PRINTS" id="PR00087">
    <property type="entry name" value="LIPOXYGENASE"/>
</dbReference>
<accession>A0A1Y6CQJ6</accession>
<dbReference type="STRING" id="1513793.SAMN06296036_12637"/>
<dbReference type="GO" id="GO:0034440">
    <property type="term" value="P:lipid oxidation"/>
    <property type="evidence" value="ECO:0007669"/>
    <property type="project" value="InterPro"/>
</dbReference>
<dbReference type="GO" id="GO:0016702">
    <property type="term" value="F:oxidoreductase activity, acting on single donors with incorporation of molecular oxygen, incorporation of two atoms of oxygen"/>
    <property type="evidence" value="ECO:0007669"/>
    <property type="project" value="InterPro"/>
</dbReference>
<gene>
    <name evidence="4" type="ORF">SAMN06296036_12637</name>
</gene>
<dbReference type="InterPro" id="IPR000907">
    <property type="entry name" value="LipOase"/>
</dbReference>
<name>A0A1Y6CQJ6_9BACT</name>
<dbReference type="PROSITE" id="PS00081">
    <property type="entry name" value="LIPOXYGENASE_2"/>
    <property type="match status" value="1"/>
</dbReference>
<evidence type="ECO:0000259" key="3">
    <source>
        <dbReference type="PROSITE" id="PS51393"/>
    </source>
</evidence>
<dbReference type="InterPro" id="IPR013819">
    <property type="entry name" value="LipOase_C"/>
</dbReference>